<feature type="region of interest" description="Disordered" evidence="1">
    <location>
        <begin position="1"/>
        <end position="43"/>
    </location>
</feature>
<gene>
    <name evidence="2" type="ORF">EYF80_019844</name>
</gene>
<feature type="compositionally biased region" description="Acidic residues" evidence="1">
    <location>
        <begin position="12"/>
        <end position="25"/>
    </location>
</feature>
<organism evidence="2 3">
    <name type="scientific">Liparis tanakae</name>
    <name type="common">Tanaka's snailfish</name>
    <dbReference type="NCBI Taxonomy" id="230148"/>
    <lineage>
        <taxon>Eukaryota</taxon>
        <taxon>Metazoa</taxon>
        <taxon>Chordata</taxon>
        <taxon>Craniata</taxon>
        <taxon>Vertebrata</taxon>
        <taxon>Euteleostomi</taxon>
        <taxon>Actinopterygii</taxon>
        <taxon>Neopterygii</taxon>
        <taxon>Teleostei</taxon>
        <taxon>Neoteleostei</taxon>
        <taxon>Acanthomorphata</taxon>
        <taxon>Eupercaria</taxon>
        <taxon>Perciformes</taxon>
        <taxon>Cottioidei</taxon>
        <taxon>Cottales</taxon>
        <taxon>Liparidae</taxon>
        <taxon>Liparis</taxon>
    </lineage>
</organism>
<reference evidence="2 3" key="1">
    <citation type="submission" date="2019-03" db="EMBL/GenBank/DDBJ databases">
        <title>First draft genome of Liparis tanakae, snailfish: a comprehensive survey of snailfish specific genes.</title>
        <authorList>
            <person name="Kim W."/>
            <person name="Song I."/>
            <person name="Jeong J.-H."/>
            <person name="Kim D."/>
            <person name="Kim S."/>
            <person name="Ryu S."/>
            <person name="Song J.Y."/>
            <person name="Lee S.K."/>
        </authorList>
    </citation>
    <scope>NUCLEOTIDE SEQUENCE [LARGE SCALE GENOMIC DNA]</scope>
    <source>
        <tissue evidence="2">Muscle</tissue>
    </source>
</reference>
<dbReference type="Proteomes" id="UP000314294">
    <property type="component" value="Unassembled WGS sequence"/>
</dbReference>
<proteinExistence type="predicted"/>
<protein>
    <submittedName>
        <fullName evidence="2">Uncharacterized protein</fullName>
    </submittedName>
</protein>
<evidence type="ECO:0000313" key="2">
    <source>
        <dbReference type="EMBL" id="TNN69971.1"/>
    </source>
</evidence>
<feature type="region of interest" description="Disordered" evidence="1">
    <location>
        <begin position="86"/>
        <end position="110"/>
    </location>
</feature>
<sequence length="110" mass="12212">MGTFCWSLSVSGEEEEKEEEEEEPCWSDGAKPGRRVQGASRTHWPPRLRGARLFRVRRGISGCSAGGELHVKSAVQAVGCSGFKEHDSDLASHSHEEQAWGAEMRSRNEE</sequence>
<keyword evidence="3" id="KW-1185">Reference proteome</keyword>
<evidence type="ECO:0000256" key="1">
    <source>
        <dbReference type="SAM" id="MobiDB-lite"/>
    </source>
</evidence>
<name>A0A4Z2HWM1_9TELE</name>
<feature type="compositionally biased region" description="Polar residues" evidence="1">
    <location>
        <begin position="1"/>
        <end position="10"/>
    </location>
</feature>
<dbReference type="EMBL" id="SRLO01000169">
    <property type="protein sequence ID" value="TNN69971.1"/>
    <property type="molecule type" value="Genomic_DNA"/>
</dbReference>
<dbReference type="AlphaFoldDB" id="A0A4Z2HWM1"/>
<evidence type="ECO:0000313" key="3">
    <source>
        <dbReference type="Proteomes" id="UP000314294"/>
    </source>
</evidence>
<comment type="caution">
    <text evidence="2">The sequence shown here is derived from an EMBL/GenBank/DDBJ whole genome shotgun (WGS) entry which is preliminary data.</text>
</comment>
<accession>A0A4Z2HWM1</accession>